<sequence>MLQGAHGIGIANIAMDGTVLDTWYPSPQLGGENLTTATRRVSARELSDRFLNLIGMDRDRLVELVPVRTEIADLSAPPIDAHDVYLRLHLLSHRLVQPMQINMFDCLEHLAEVVWTNKGPCLADNFEYIRTNLRSRGQIQVLSIEQLPRMVDYVVPTGVAIAEAERVRLGAHLAPGTQVIREGYVSYNAGTIGPARVEGRLSSSVTVGEGSKVSLNALVAADEGVRRNRKPLNIGRNCRLRHSSGLIGVDLGDNCELGLGVVLEPSTTLFDARVGHQVHARDISGESNIVISNEPFSNSPVLRQRP</sequence>
<keyword evidence="1" id="KW-0808">Transferase</keyword>
<proteinExistence type="predicted"/>
<dbReference type="Gene3D" id="2.160.10.10">
    <property type="entry name" value="Hexapeptide repeat proteins"/>
    <property type="match status" value="1"/>
</dbReference>
<dbReference type="SUPFAM" id="SSF51161">
    <property type="entry name" value="Trimeric LpxA-like enzymes"/>
    <property type="match status" value="1"/>
</dbReference>
<reference evidence="1 2" key="1">
    <citation type="submission" date="2015-08" db="EMBL/GenBank/DDBJ databases">
        <authorList>
            <person name="Babu N.S."/>
            <person name="Beckwith C.J."/>
            <person name="Beseler K.G."/>
            <person name="Brison A."/>
            <person name="Carone J.V."/>
            <person name="Caskin T.P."/>
            <person name="Diamond M."/>
            <person name="Durham M.E."/>
            <person name="Foxe J.M."/>
            <person name="Go M."/>
            <person name="Henderson B.A."/>
            <person name="Jones I.B."/>
            <person name="McGettigan J.A."/>
            <person name="Micheletti S.J."/>
            <person name="Nasrallah M.E."/>
            <person name="Ortiz D."/>
            <person name="Piller C.R."/>
            <person name="Privatt S.R."/>
            <person name="Schneider S.L."/>
            <person name="Sharp S."/>
            <person name="Smith T.C."/>
            <person name="Stanton J.D."/>
            <person name="Ullery H.E."/>
            <person name="Wilson R.J."/>
            <person name="Serrano M.G."/>
            <person name="Buck G."/>
            <person name="Lee V."/>
            <person name="Wang Y."/>
            <person name="Carvalho R."/>
            <person name="Voegtly L."/>
            <person name="Shi R."/>
            <person name="Duckworth R."/>
            <person name="Johnson A."/>
            <person name="Loviza R."/>
            <person name="Walstead R."/>
            <person name="Shah Z."/>
            <person name="Kiflezghi M."/>
            <person name="Wade K."/>
            <person name="Ball S.L."/>
            <person name="Bradley K.W."/>
            <person name="Asai D.J."/>
            <person name="Bowman C.A."/>
            <person name="Russell D.A."/>
            <person name="Pope W.H."/>
            <person name="Jacobs-Sera D."/>
            <person name="Hendrix R.W."/>
            <person name="Hatfull G.F."/>
        </authorList>
    </citation>
    <scope>NUCLEOTIDE SEQUENCE [LARGE SCALE GENOMIC DNA]</scope>
    <source>
        <strain evidence="1 2">PUDD_83A45</strain>
    </source>
</reference>
<accession>A0A0K1REN9</accession>
<dbReference type="PATRIC" id="fig|156976.3.peg.1000"/>
<dbReference type="AlphaFoldDB" id="A0A0K1REN9"/>
<dbReference type="STRING" id="156976.AK829_05030"/>
<dbReference type="Gene3D" id="3.30.60.70">
    <property type="entry name" value="Trimeric LpxA-like enzymes"/>
    <property type="match status" value="1"/>
</dbReference>
<dbReference type="InterPro" id="IPR011004">
    <property type="entry name" value="Trimer_LpxA-like_sf"/>
</dbReference>
<dbReference type="KEGG" id="crie:AK829_05030"/>
<dbReference type="InterPro" id="IPR038361">
    <property type="entry name" value="THDPS_M_sf"/>
</dbReference>
<gene>
    <name evidence="1" type="ORF">AK829_05030</name>
</gene>
<dbReference type="EMBL" id="CP012342">
    <property type="protein sequence ID" value="AKV59858.1"/>
    <property type="molecule type" value="Genomic_DNA"/>
</dbReference>
<evidence type="ECO:0000313" key="2">
    <source>
        <dbReference type="Proteomes" id="UP000060016"/>
    </source>
</evidence>
<name>A0A0K1REN9_9CORY</name>
<organism evidence="1 2">
    <name type="scientific">Corynebacterium riegelii</name>
    <dbReference type="NCBI Taxonomy" id="156976"/>
    <lineage>
        <taxon>Bacteria</taxon>
        <taxon>Bacillati</taxon>
        <taxon>Actinomycetota</taxon>
        <taxon>Actinomycetes</taxon>
        <taxon>Mycobacteriales</taxon>
        <taxon>Corynebacteriaceae</taxon>
        <taxon>Corynebacterium</taxon>
    </lineage>
</organism>
<dbReference type="Gene3D" id="3.30.70.2010">
    <property type="match status" value="1"/>
</dbReference>
<keyword evidence="2" id="KW-1185">Reference proteome</keyword>
<dbReference type="GO" id="GO:0016740">
    <property type="term" value="F:transferase activity"/>
    <property type="evidence" value="ECO:0007669"/>
    <property type="project" value="UniProtKB-KW"/>
</dbReference>
<evidence type="ECO:0000313" key="1">
    <source>
        <dbReference type="EMBL" id="AKV59858.1"/>
    </source>
</evidence>
<dbReference type="Proteomes" id="UP000060016">
    <property type="component" value="Chromosome"/>
</dbReference>
<protein>
    <submittedName>
        <fullName evidence="1">Succinyltransferase</fullName>
    </submittedName>
</protein>
<dbReference type="Pfam" id="PF14602">
    <property type="entry name" value="Hexapep_2"/>
    <property type="match status" value="1"/>
</dbReference>
<dbReference type="RefSeq" id="WP_052206391.1">
    <property type="nucleotide sequence ID" value="NZ_BAAAGW010000029.1"/>
</dbReference>
<dbReference type="InterPro" id="IPR001451">
    <property type="entry name" value="Hexapep"/>
</dbReference>
<dbReference type="Pfam" id="PF14789">
    <property type="entry name" value="THDPS_M"/>
    <property type="match status" value="1"/>
</dbReference>
<dbReference type="InterPro" id="IPR032784">
    <property type="entry name" value="THDPS_M"/>
</dbReference>